<feature type="compositionally biased region" description="Low complexity" evidence="4">
    <location>
        <begin position="395"/>
        <end position="411"/>
    </location>
</feature>
<feature type="compositionally biased region" description="Basic residues" evidence="4">
    <location>
        <begin position="93"/>
        <end position="107"/>
    </location>
</feature>
<evidence type="ECO:0000256" key="2">
    <source>
        <dbReference type="ARBA" id="ARBA00072183"/>
    </source>
</evidence>
<dbReference type="InterPro" id="IPR006607">
    <property type="entry name" value="DM15"/>
</dbReference>
<evidence type="ECO:0000256" key="3">
    <source>
        <dbReference type="PROSITE-ProRule" id="PRU00332"/>
    </source>
</evidence>
<dbReference type="InterPro" id="IPR036388">
    <property type="entry name" value="WH-like_DNA-bd_sf"/>
</dbReference>
<feature type="domain" description="HTH La-type RNA-binding" evidence="5">
    <location>
        <begin position="445"/>
        <end position="536"/>
    </location>
</feature>
<dbReference type="AlphaFoldDB" id="A0AAV8WAU8"/>
<feature type="compositionally biased region" description="Basic and acidic residues" evidence="4">
    <location>
        <begin position="303"/>
        <end position="317"/>
    </location>
</feature>
<feature type="compositionally biased region" description="Polar residues" evidence="4">
    <location>
        <begin position="671"/>
        <end position="680"/>
    </location>
</feature>
<dbReference type="SUPFAM" id="SSF46785">
    <property type="entry name" value="Winged helix' DNA-binding domain"/>
    <property type="match status" value="1"/>
</dbReference>
<dbReference type="FunFam" id="1.10.10.10:FF:000131">
    <property type="entry name" value="la-related protein 1B isoform X2"/>
    <property type="match status" value="1"/>
</dbReference>
<evidence type="ECO:0000313" key="6">
    <source>
        <dbReference type="EMBL" id="KAJ8923701.1"/>
    </source>
</evidence>
<dbReference type="InterPro" id="IPR036390">
    <property type="entry name" value="WH_DNA-bd_sf"/>
</dbReference>
<feature type="compositionally biased region" description="Basic and acidic residues" evidence="4">
    <location>
        <begin position="639"/>
        <end position="661"/>
    </location>
</feature>
<feature type="region of interest" description="Disordered" evidence="4">
    <location>
        <begin position="45"/>
        <end position="154"/>
    </location>
</feature>
<feature type="region of interest" description="Disordered" evidence="4">
    <location>
        <begin position="585"/>
        <end position="605"/>
    </location>
</feature>
<dbReference type="GO" id="GO:0048255">
    <property type="term" value="P:mRNA stabilization"/>
    <property type="evidence" value="ECO:0007669"/>
    <property type="project" value="InterPro"/>
</dbReference>
<evidence type="ECO:0000259" key="5">
    <source>
        <dbReference type="PROSITE" id="PS50961"/>
    </source>
</evidence>
<sequence>NITEARINMDTHVSVTPNNPHLGDDTMSEAGASYAHAVLNFKTTTTNNNKENIKDPIGENQSQPVIEKFKPSEPESSRAGLDDDGTFTPVVSHSRKERKNEKLKKQKALVNGVSDKHERYEKKDAHIPKDKPKEPHLKEKREDKDTSTPKEVVEEQVDTKKVFVAAPIPKVNPWQVKQAQVVAKDTSNEKRVLQPKKQEATASGQNTAAPAAAAAAATGVVKAAKDKRRYNEKVREEITNSCPVKKANYHIVRGDYEQYDVLCFHTAETASDFTDICDWPTLGNSTVEPRRAFSPIAQTATSSKERPQQVEEIEDKRKASKHRWVPLEIDLPKSNKHERRKPERSGDAQSTVSEGDRDWRAERELSASVHNGRHQRPASAAPRGRGGRTRGGRRGPFNRPANRMPSDPDYSDYPGDFAQLGKFDGPNFLVPYMGTYYFNSNSYLNLDEPTLKEYIRNQIEYYFSEDNLNRDFFLRRKMDPQGYLPVTLIASFHRVQALTNNIALIVEAIKASDKLELTAGFKVRPKHDPVKWPILDKNNDKEEEPLLKLVPPPPMPKTLREKHLENLNPDVAEFIPHEIDTKKVNNNISSKNKENEKENTTNGTEIILNSNDDVVKDKIKSEETDEEATWRQVKRKNKENKGKKELKVKPSEREELDFHFDEELDSEVPTGRQNTFSNDWSGEDDSDELSDRDVNKILIVTQTTSSSRAPKHEGYDRTGDWTTRVKITQELEQAISDGLYYYEEDLWTEPDFERGGTGNYKTVNVISQEDFQKMAPPAPKKQNPEVPPPPPPVLDAHPMVTDTNRSNSNHRNVPRFYAVVKDGQPDPCTPRKRKTRHSNNPPVEQHVGWIMDVKEHRVRTTSTGSSFGTSPNDTHLGTSYGSYGSVPQTFPSFQHPSHALLKENNFTQQAYHKFRQKCLKERKRFGIGQSNEMNTLFRFWSFFLRENFNRTMYNEFKSLALEDAEQGYRYGLECLFRFYSYGLEVKFRPHLYEDFQQETIKDYENGQLYGLEKFWAFLKYYKHGNHLNVNPVLKKHLSKFKTIEDFRVVEPKIDEILKTHNTRGNHYRQQGKRNRSVSESQTAGPSTSREDQRRSSASNQRDYSQNMPQPGTSAPAGTGFKHPRSRTHSFGSGRIRNSSTRTRNDSWRQKEMKQSTSAGEIRKGSAD</sequence>
<dbReference type="InterPro" id="IPR045180">
    <property type="entry name" value="La_dom_prot"/>
</dbReference>
<accession>A0AAV8WAU8</accession>
<dbReference type="GO" id="GO:0000339">
    <property type="term" value="F:RNA cap binding"/>
    <property type="evidence" value="ECO:0007669"/>
    <property type="project" value="InterPro"/>
</dbReference>
<dbReference type="GO" id="GO:0045727">
    <property type="term" value="P:positive regulation of translation"/>
    <property type="evidence" value="ECO:0007669"/>
    <property type="project" value="TreeGrafter"/>
</dbReference>
<name>A0AAV8WAU8_9CUCU</name>
<evidence type="ECO:0000256" key="1">
    <source>
        <dbReference type="ARBA" id="ARBA00022884"/>
    </source>
</evidence>
<reference evidence="6 7" key="1">
    <citation type="journal article" date="2023" name="Insect Mol. Biol.">
        <title>Genome sequencing provides insights into the evolution of gene families encoding plant cell wall-degrading enzymes in longhorned beetles.</title>
        <authorList>
            <person name="Shin N.R."/>
            <person name="Okamura Y."/>
            <person name="Kirsch R."/>
            <person name="Pauchet Y."/>
        </authorList>
    </citation>
    <scope>NUCLEOTIDE SEQUENCE [LARGE SCALE GENOMIC DNA]</scope>
    <source>
        <strain evidence="6">EAD_L_NR</strain>
    </source>
</reference>
<dbReference type="GO" id="GO:0005829">
    <property type="term" value="C:cytosol"/>
    <property type="evidence" value="ECO:0007669"/>
    <property type="project" value="TreeGrafter"/>
</dbReference>
<feature type="compositionally biased region" description="Basic residues" evidence="4">
    <location>
        <begin position="1060"/>
        <end position="1075"/>
    </location>
</feature>
<dbReference type="Gene3D" id="1.10.10.10">
    <property type="entry name" value="Winged helix-like DNA-binding domain superfamily/Winged helix DNA-binding domain"/>
    <property type="match status" value="1"/>
</dbReference>
<feature type="compositionally biased region" description="Basic and acidic residues" evidence="4">
    <location>
        <begin position="330"/>
        <end position="346"/>
    </location>
</feature>
<organism evidence="6 7">
    <name type="scientific">Exocentrus adspersus</name>
    <dbReference type="NCBI Taxonomy" id="1586481"/>
    <lineage>
        <taxon>Eukaryota</taxon>
        <taxon>Metazoa</taxon>
        <taxon>Ecdysozoa</taxon>
        <taxon>Arthropoda</taxon>
        <taxon>Hexapoda</taxon>
        <taxon>Insecta</taxon>
        <taxon>Pterygota</taxon>
        <taxon>Neoptera</taxon>
        <taxon>Endopterygota</taxon>
        <taxon>Coleoptera</taxon>
        <taxon>Polyphaga</taxon>
        <taxon>Cucujiformia</taxon>
        <taxon>Chrysomeloidea</taxon>
        <taxon>Cerambycidae</taxon>
        <taxon>Lamiinae</taxon>
        <taxon>Acanthocinini</taxon>
        <taxon>Exocentrus</taxon>
    </lineage>
</organism>
<dbReference type="InterPro" id="IPR006630">
    <property type="entry name" value="La_HTH"/>
</dbReference>
<feature type="region of interest" description="Disordered" evidence="4">
    <location>
        <begin position="290"/>
        <end position="411"/>
    </location>
</feature>
<feature type="region of interest" description="Disordered" evidence="4">
    <location>
        <begin position="187"/>
        <end position="207"/>
    </location>
</feature>
<feature type="compositionally biased region" description="Basic and acidic residues" evidence="4">
    <location>
        <begin position="187"/>
        <end position="199"/>
    </location>
</feature>
<dbReference type="Proteomes" id="UP001159042">
    <property type="component" value="Unassembled WGS sequence"/>
</dbReference>
<feature type="region of interest" description="Disordered" evidence="4">
    <location>
        <begin position="1060"/>
        <end position="1167"/>
    </location>
</feature>
<dbReference type="SMART" id="SM00684">
    <property type="entry name" value="DM15"/>
    <property type="match status" value="3"/>
</dbReference>
<feature type="region of interest" description="Disordered" evidence="4">
    <location>
        <begin position="820"/>
        <end position="843"/>
    </location>
</feature>
<feature type="compositionally biased region" description="Basic and acidic residues" evidence="4">
    <location>
        <begin position="1142"/>
        <end position="1153"/>
    </location>
</feature>
<proteinExistence type="predicted"/>
<feature type="non-terminal residue" evidence="6">
    <location>
        <position position="1"/>
    </location>
</feature>
<dbReference type="EMBL" id="JANEYG010000004">
    <property type="protein sequence ID" value="KAJ8923701.1"/>
    <property type="molecule type" value="Genomic_DNA"/>
</dbReference>
<dbReference type="PANTHER" id="PTHR22792">
    <property type="entry name" value="LUPUS LA PROTEIN-RELATED"/>
    <property type="match status" value="1"/>
</dbReference>
<feature type="compositionally biased region" description="Polar residues" evidence="4">
    <location>
        <begin position="1077"/>
        <end position="1087"/>
    </location>
</feature>
<dbReference type="PROSITE" id="PS50961">
    <property type="entry name" value="HTH_LA"/>
    <property type="match status" value="1"/>
</dbReference>
<feature type="region of interest" description="Disordered" evidence="4">
    <location>
        <begin position="774"/>
        <end position="794"/>
    </location>
</feature>
<dbReference type="Pfam" id="PF05383">
    <property type="entry name" value="La"/>
    <property type="match status" value="1"/>
</dbReference>
<dbReference type="PANTHER" id="PTHR22792:SF132">
    <property type="entry name" value="LA-RELATED PROTEIN 1"/>
    <property type="match status" value="1"/>
</dbReference>
<gene>
    <name evidence="6" type="ORF">NQ315_010282</name>
</gene>
<feature type="compositionally biased region" description="Basic and acidic residues" evidence="4">
    <location>
        <begin position="354"/>
        <end position="365"/>
    </location>
</feature>
<dbReference type="SMART" id="SM00715">
    <property type="entry name" value="LA"/>
    <property type="match status" value="1"/>
</dbReference>
<evidence type="ECO:0000313" key="7">
    <source>
        <dbReference type="Proteomes" id="UP001159042"/>
    </source>
</evidence>
<dbReference type="GO" id="GO:0010494">
    <property type="term" value="C:cytoplasmic stress granule"/>
    <property type="evidence" value="ECO:0007669"/>
    <property type="project" value="TreeGrafter"/>
</dbReference>
<keyword evidence="7" id="KW-1185">Reference proteome</keyword>
<dbReference type="GO" id="GO:0008187">
    <property type="term" value="F:poly-pyrimidine tract binding"/>
    <property type="evidence" value="ECO:0007669"/>
    <property type="project" value="UniProtKB-ARBA"/>
</dbReference>
<comment type="caution">
    <text evidence="6">The sequence shown here is derived from an EMBL/GenBank/DDBJ whole genome shotgun (WGS) entry which is preliminary data.</text>
</comment>
<keyword evidence="1 3" id="KW-0694">RNA-binding</keyword>
<feature type="compositionally biased region" description="Polar residues" evidence="4">
    <location>
        <begin position="1095"/>
        <end position="1112"/>
    </location>
</feature>
<protein>
    <recommendedName>
        <fullName evidence="2">La-related protein 1</fullName>
    </recommendedName>
</protein>
<feature type="region of interest" description="Disordered" evidence="4">
    <location>
        <begin position="620"/>
        <end position="689"/>
    </location>
</feature>
<dbReference type="Pfam" id="PF21071">
    <property type="entry name" value="LARP1_HEAT"/>
    <property type="match status" value="1"/>
</dbReference>
<evidence type="ECO:0000256" key="4">
    <source>
        <dbReference type="SAM" id="MobiDB-lite"/>
    </source>
</evidence>
<feature type="compositionally biased region" description="Basic and acidic residues" evidence="4">
    <location>
        <begin position="114"/>
        <end position="154"/>
    </location>
</feature>
<feature type="compositionally biased region" description="Basic and acidic residues" evidence="4">
    <location>
        <begin position="67"/>
        <end position="76"/>
    </location>
</feature>